<comment type="subcellular location">
    <subcellularLocation>
        <location evidence="1">Cytoplasm</location>
    </subcellularLocation>
</comment>
<keyword evidence="4 6" id="KW-0853">WD repeat</keyword>
<gene>
    <name evidence="10" type="primary">Tusp</name>
</gene>
<feature type="region of interest" description="Disordered" evidence="7">
    <location>
        <begin position="1129"/>
        <end position="1153"/>
    </location>
</feature>
<dbReference type="InterPro" id="IPR000007">
    <property type="entry name" value="Tubby_C"/>
</dbReference>
<evidence type="ECO:0000313" key="10">
    <source>
        <dbReference type="RefSeq" id="XP_065721474.2"/>
    </source>
</evidence>
<feature type="compositionally biased region" description="Polar residues" evidence="7">
    <location>
        <begin position="1174"/>
        <end position="1191"/>
    </location>
</feature>
<feature type="region of interest" description="Disordered" evidence="7">
    <location>
        <begin position="1234"/>
        <end position="1318"/>
    </location>
</feature>
<comment type="similarity">
    <text evidence="2">Belongs to the TUB family.</text>
</comment>
<dbReference type="SUPFAM" id="SSF54518">
    <property type="entry name" value="Tubby C-terminal domain-like"/>
    <property type="match status" value="1"/>
</dbReference>
<feature type="compositionally biased region" description="Low complexity" evidence="7">
    <location>
        <begin position="503"/>
        <end position="517"/>
    </location>
</feature>
<feature type="domain" description="SOCS box" evidence="8">
    <location>
        <begin position="360"/>
        <end position="410"/>
    </location>
</feature>
<evidence type="ECO:0000256" key="6">
    <source>
        <dbReference type="PROSITE-ProRule" id="PRU00221"/>
    </source>
</evidence>
<dbReference type="PANTHER" id="PTHR16517:SF2">
    <property type="entry name" value="TUBBY-RELATED PROTEIN 4"/>
    <property type="match status" value="1"/>
</dbReference>
<dbReference type="SUPFAM" id="SSF158235">
    <property type="entry name" value="SOCS box-like"/>
    <property type="match status" value="1"/>
</dbReference>
<dbReference type="Proteomes" id="UP001652628">
    <property type="component" value="Chromosome 3"/>
</dbReference>
<dbReference type="InterPro" id="IPR015943">
    <property type="entry name" value="WD40/YVTN_repeat-like_dom_sf"/>
</dbReference>
<feature type="region of interest" description="Disordered" evidence="7">
    <location>
        <begin position="503"/>
        <end position="570"/>
    </location>
</feature>
<dbReference type="InterPro" id="IPR036322">
    <property type="entry name" value="WD40_repeat_dom_sf"/>
</dbReference>
<evidence type="ECO:0000256" key="2">
    <source>
        <dbReference type="ARBA" id="ARBA00007129"/>
    </source>
</evidence>
<dbReference type="InterPro" id="IPR025659">
    <property type="entry name" value="Tubby-like_C"/>
</dbReference>
<feature type="compositionally biased region" description="Low complexity" evidence="7">
    <location>
        <begin position="1248"/>
        <end position="1260"/>
    </location>
</feature>
<evidence type="ECO:0000256" key="4">
    <source>
        <dbReference type="ARBA" id="ARBA00022574"/>
    </source>
</evidence>
<dbReference type="InterPro" id="IPR001496">
    <property type="entry name" value="SOCS_box"/>
</dbReference>
<dbReference type="PROSITE" id="PS50225">
    <property type="entry name" value="SOCS"/>
    <property type="match status" value="1"/>
</dbReference>
<dbReference type="PROSITE" id="PS50082">
    <property type="entry name" value="WD_REPEATS_2"/>
    <property type="match status" value="1"/>
</dbReference>
<dbReference type="Pfam" id="PF24797">
    <property type="entry name" value="Beta-prop_WDR35_TULP_N"/>
    <property type="match status" value="1"/>
</dbReference>
<dbReference type="SMART" id="SM00969">
    <property type="entry name" value="SOCS_box"/>
    <property type="match status" value="1"/>
</dbReference>
<feature type="region of interest" description="Disordered" evidence="7">
    <location>
        <begin position="720"/>
        <end position="759"/>
    </location>
</feature>
<evidence type="ECO:0000256" key="3">
    <source>
        <dbReference type="ARBA" id="ARBA00022490"/>
    </source>
</evidence>
<protein>
    <submittedName>
        <fullName evidence="10">Tubby-related protein 4 isoform X1</fullName>
    </submittedName>
</protein>
<dbReference type="GeneID" id="108019531"/>
<dbReference type="Pfam" id="PF01167">
    <property type="entry name" value="Tub"/>
    <property type="match status" value="1"/>
</dbReference>
<dbReference type="GO" id="GO:0035556">
    <property type="term" value="P:intracellular signal transduction"/>
    <property type="evidence" value="ECO:0007669"/>
    <property type="project" value="InterPro"/>
</dbReference>
<feature type="repeat" description="WD" evidence="6">
    <location>
        <begin position="81"/>
        <end position="112"/>
    </location>
</feature>
<accession>A0AB40DBF9</accession>
<dbReference type="Gene3D" id="3.20.90.10">
    <property type="entry name" value="Tubby Protein, Chain A"/>
    <property type="match status" value="1"/>
</dbReference>
<feature type="region of interest" description="Disordered" evidence="7">
    <location>
        <begin position="1167"/>
        <end position="1191"/>
    </location>
</feature>
<evidence type="ECO:0000256" key="7">
    <source>
        <dbReference type="SAM" id="MobiDB-lite"/>
    </source>
</evidence>
<feature type="region of interest" description="Disordered" evidence="7">
    <location>
        <begin position="693"/>
        <end position="712"/>
    </location>
</feature>
<keyword evidence="5" id="KW-0677">Repeat</keyword>
<feature type="compositionally biased region" description="Low complexity" evidence="7">
    <location>
        <begin position="1302"/>
        <end position="1315"/>
    </location>
</feature>
<dbReference type="Gene3D" id="2.130.10.10">
    <property type="entry name" value="YVTN repeat-like/Quinoprotein amine dehydrogenase"/>
    <property type="match status" value="1"/>
</dbReference>
<sequence>MHLHFERNINTKCDCTILSLSWMGKVPDDIPEDEGWKLNRTNYYQEGWLATGNVRGIVGVTFTTSHCRKNMDYPLRTNYNLRGHRSDVILVKWNEPYQKLASCDSSGIIFVWIKYEGRWSIELINDRNTPVTHFSWSHDGRMALICYQDGFVLVGSVAGQRYWSSMLNLESTITCGIWTPDDQQVYFGTTQGQVIVMDVHGAMVSQVQLSNDVPITSMAWSCEKFKMEEGEEAEPGVTNAAKRSFVLAVSFQNGYIYLLKSFDDVSPAHINTCLNGALGMVMEWSNSRELLAVAGTLRTGLDGTKPEELGLTSTYTNLVKFYTETGTCLYQAHIPCSSATVSAITWGHNDKRLFIATGTQVHIAWVSRRVASLQLLCRLEIQASVGSESLLPLLPLPSRIKSLIGNLFAQTIRCCVPDLKSLRDFVSRPPLCSTRLHCTMIRHDDDSNLSSGTCYTLYLEYLGGLVPLLKGKRTSKIRPEFVIFDPQVNDAPLYFQYSAEAKSSSGSSQSTTTGNSGRTDSSDSDYEERSRFGSPRTPRKKRVRPKRRHQAGDRLSASGTGGTNDPDSLDELAYVDTLPEQEVKLVEVTSNIWGTKFKIHGLAKTVPANLGQVTYKTSLLHLQPRQMTLVITELRDDFPPGPDPSFNPNIFSEDEDEHGQLHQGNHHDAVPQVNVITTQDGATLKPPIIPQRRLTDGASAPLIAPMSPRPNRILARHKNSLTVNGGERGSSAGLSPLARAESYDDDSSNESQEAGAAACQSTTVLLHQAPSNGSGPSCSKTITRPKTISSFKNSYSRSSSNSSCQSRHAISPLYCDGAVPTLQSPKNAVAPSDIIFERPAVPAAGQTTLMSYSSNADYANNVVQVKNALMSEPVRSANSHVNPVPLNLNLNLERMDARVKCMAPTTSSTAKRREMLYIDEETQSPTPTPSSSSMKRTPTVVSIAPALPDSITRSCSVGYLDSVAITPSDEALSALRKDAPNKRLILVDKRRNRRKRQQQEDARRHKLQQTGKSKSLDSCDLLSLQTKLSSKEHEQVVRKLQEISDSSACSSAANTLCFKCRNNMSPSSACKRCQPTSSSVLDEITSVVATNVVEPAKESPVVQAKPAPKKRFDVITSFTDSPLFTRKHRFGIGRSKETSGTENSTPLLGRKQDNGFSFVKQLSEVRWRRKEQPPQAQVNGSSSNASTLERQQQPEITGAACGAVEATPVEAKASVSLHTQALTTLENIISRLRDLDEGRLTPPSTPQRLPRSSPASPAASKKNKRQQSSSPIRHILNSPLLNRRQRKKQSIIESSDDEGNQTNGSGEESNNTGNGKQYRDLETFQKAQLRQKLKRGKIEPNGSASCANPAPVRREFVMHNKAPMWNEMSQVYQLDFGGRVTQESAKNFQIEFRGKQVMQFGRIDGNAYTLDFQYPFSALQAFAVALANVTQRLK</sequence>
<keyword evidence="3" id="KW-0963">Cytoplasm</keyword>
<dbReference type="GO" id="GO:0005737">
    <property type="term" value="C:cytoplasm"/>
    <property type="evidence" value="ECO:0007669"/>
    <property type="project" value="UniProtKB-SubCell"/>
</dbReference>
<evidence type="ECO:0000256" key="5">
    <source>
        <dbReference type="ARBA" id="ARBA00022737"/>
    </source>
</evidence>
<dbReference type="InterPro" id="IPR056159">
    <property type="entry name" value="Beta-prop_IFT121_TULP_N"/>
</dbReference>
<dbReference type="InterPro" id="IPR001680">
    <property type="entry name" value="WD40_rpt"/>
</dbReference>
<evidence type="ECO:0000259" key="8">
    <source>
        <dbReference type="PROSITE" id="PS50225"/>
    </source>
</evidence>
<dbReference type="SUPFAM" id="SSF50978">
    <property type="entry name" value="WD40 repeat-like"/>
    <property type="match status" value="1"/>
</dbReference>
<proteinExistence type="inferred from homology"/>
<feature type="region of interest" description="Disordered" evidence="7">
    <location>
        <begin position="983"/>
        <end position="1014"/>
    </location>
</feature>
<dbReference type="RefSeq" id="XP_065721474.2">
    <property type="nucleotide sequence ID" value="XM_065865402.2"/>
</dbReference>
<evidence type="ECO:0000256" key="1">
    <source>
        <dbReference type="ARBA" id="ARBA00004496"/>
    </source>
</evidence>
<reference evidence="10" key="1">
    <citation type="submission" date="2025-08" db="UniProtKB">
        <authorList>
            <consortium name="RefSeq"/>
        </authorList>
    </citation>
    <scope>IDENTIFICATION</scope>
</reference>
<organism evidence="9 10">
    <name type="scientific">Drosophila suzukii</name>
    <name type="common">Spotted-wing drosophila fruit fly</name>
    <dbReference type="NCBI Taxonomy" id="28584"/>
    <lineage>
        <taxon>Eukaryota</taxon>
        <taxon>Metazoa</taxon>
        <taxon>Ecdysozoa</taxon>
        <taxon>Arthropoda</taxon>
        <taxon>Hexapoda</taxon>
        <taxon>Insecta</taxon>
        <taxon>Pterygota</taxon>
        <taxon>Neoptera</taxon>
        <taxon>Endopterygota</taxon>
        <taxon>Diptera</taxon>
        <taxon>Brachycera</taxon>
        <taxon>Muscomorpha</taxon>
        <taxon>Ephydroidea</taxon>
        <taxon>Drosophilidae</taxon>
        <taxon>Drosophila</taxon>
        <taxon>Sophophora</taxon>
    </lineage>
</organism>
<dbReference type="InterPro" id="IPR036036">
    <property type="entry name" value="SOCS_box-like_dom_sf"/>
</dbReference>
<keyword evidence="9" id="KW-1185">Reference proteome</keyword>
<dbReference type="PANTHER" id="PTHR16517">
    <property type="entry name" value="TUBBY-RELATED"/>
    <property type="match status" value="1"/>
</dbReference>
<evidence type="ECO:0000313" key="9">
    <source>
        <dbReference type="Proteomes" id="UP001652628"/>
    </source>
</evidence>
<name>A0AB40DBF9_DROSZ</name>
<feature type="compositionally biased region" description="Basic residues" evidence="7">
    <location>
        <begin position="537"/>
        <end position="549"/>
    </location>
</feature>